<evidence type="ECO:0000256" key="5">
    <source>
        <dbReference type="ARBA" id="ARBA00022622"/>
    </source>
</evidence>
<dbReference type="Proteomes" id="UP000297716">
    <property type="component" value="Unassembled WGS sequence"/>
</dbReference>
<evidence type="ECO:0000256" key="10">
    <source>
        <dbReference type="SAM" id="MobiDB-lite"/>
    </source>
</evidence>
<feature type="compositionally biased region" description="Low complexity" evidence="10">
    <location>
        <begin position="136"/>
        <end position="155"/>
    </location>
</feature>
<keyword evidence="9" id="KW-0479">Metal-binding</keyword>
<reference evidence="13 14" key="1">
    <citation type="submission" date="2019-03" db="EMBL/GenBank/DDBJ databases">
        <title>Draft genome sequence of Xylaria hypoxylon DSM 108379, a ubiquitous saprotrophic-parasitic fungi on hardwood.</title>
        <authorList>
            <person name="Buettner E."/>
            <person name="Leonhardt S."/>
            <person name="Gebauer A.M."/>
            <person name="Liers C."/>
            <person name="Hofrichter M."/>
            <person name="Kellner H."/>
        </authorList>
    </citation>
    <scope>NUCLEOTIDE SEQUENCE [LARGE SCALE GENOMIC DNA]</scope>
    <source>
        <strain evidence="13 14">DSM 108379</strain>
    </source>
</reference>
<dbReference type="PROSITE" id="PS52012">
    <property type="entry name" value="CFEM"/>
    <property type="match status" value="1"/>
</dbReference>
<evidence type="ECO:0000256" key="6">
    <source>
        <dbReference type="ARBA" id="ARBA00022729"/>
    </source>
</evidence>
<keyword evidence="5" id="KW-0336">GPI-anchor</keyword>
<feature type="domain" description="CFEM" evidence="12">
    <location>
        <begin position="1"/>
        <end position="124"/>
    </location>
</feature>
<keyword evidence="9" id="KW-0408">Iron</keyword>
<evidence type="ECO:0000313" key="14">
    <source>
        <dbReference type="Proteomes" id="UP000297716"/>
    </source>
</evidence>
<evidence type="ECO:0000256" key="4">
    <source>
        <dbReference type="ARBA" id="ARBA00022525"/>
    </source>
</evidence>
<keyword evidence="5" id="KW-0472">Membrane</keyword>
<evidence type="ECO:0000256" key="7">
    <source>
        <dbReference type="ARBA" id="ARBA00023157"/>
    </source>
</evidence>
<evidence type="ECO:0000256" key="9">
    <source>
        <dbReference type="PROSITE-ProRule" id="PRU01356"/>
    </source>
</evidence>
<protein>
    <recommendedName>
        <fullName evidence="12">CFEM domain-containing protein</fullName>
    </recommendedName>
</protein>
<evidence type="ECO:0000256" key="8">
    <source>
        <dbReference type="ARBA" id="ARBA00023288"/>
    </source>
</evidence>
<comment type="caution">
    <text evidence="9">Lacks conserved residue(s) required for the propagation of feature annotation.</text>
</comment>
<comment type="subcellular location">
    <subcellularLocation>
        <location evidence="1">Membrane</location>
        <topology evidence="1">Lipid-anchor</topology>
        <topology evidence="1">GPI-anchor</topology>
    </subcellularLocation>
    <subcellularLocation>
        <location evidence="2">Secreted</location>
    </subcellularLocation>
</comment>
<evidence type="ECO:0000313" key="13">
    <source>
        <dbReference type="EMBL" id="TGJ81159.1"/>
    </source>
</evidence>
<dbReference type="AlphaFoldDB" id="A0A4Z0YAB8"/>
<dbReference type="EMBL" id="SKBN01000182">
    <property type="protein sequence ID" value="TGJ81159.1"/>
    <property type="molecule type" value="Genomic_DNA"/>
</dbReference>
<proteinExistence type="inferred from homology"/>
<keyword evidence="14" id="KW-1185">Reference proteome</keyword>
<dbReference type="GO" id="GO:0046872">
    <property type="term" value="F:metal ion binding"/>
    <property type="evidence" value="ECO:0007669"/>
    <property type="project" value="UniProtKB-UniRule"/>
</dbReference>
<feature type="signal peptide" evidence="11">
    <location>
        <begin position="1"/>
        <end position="15"/>
    </location>
</feature>
<feature type="compositionally biased region" description="Low complexity" evidence="10">
    <location>
        <begin position="113"/>
        <end position="124"/>
    </location>
</feature>
<keyword evidence="6 11" id="KW-0732">Signal</keyword>
<feature type="disulfide bond" evidence="9">
    <location>
        <begin position="43"/>
        <end position="50"/>
    </location>
</feature>
<evidence type="ECO:0000259" key="12">
    <source>
        <dbReference type="PROSITE" id="PS52012"/>
    </source>
</evidence>
<keyword evidence="4" id="KW-0964">Secreted</keyword>
<evidence type="ECO:0000256" key="11">
    <source>
        <dbReference type="SAM" id="SignalP"/>
    </source>
</evidence>
<dbReference type="GO" id="GO:0005576">
    <property type="term" value="C:extracellular region"/>
    <property type="evidence" value="ECO:0007669"/>
    <property type="project" value="UniProtKB-SubCell"/>
</dbReference>
<dbReference type="OrthoDB" id="3559948at2759"/>
<feature type="binding site" description="axial binding residue" evidence="9">
    <location>
        <position position="47"/>
    </location>
    <ligand>
        <name>heme</name>
        <dbReference type="ChEBI" id="CHEBI:30413"/>
    </ligand>
    <ligandPart>
        <name>Fe</name>
        <dbReference type="ChEBI" id="CHEBI:18248"/>
    </ligandPart>
</feature>
<keyword evidence="9" id="KW-0349">Heme</keyword>
<feature type="chain" id="PRO_5021202484" description="CFEM domain-containing protein" evidence="11">
    <location>
        <begin position="16"/>
        <end position="208"/>
    </location>
</feature>
<dbReference type="Pfam" id="PF05730">
    <property type="entry name" value="CFEM"/>
    <property type="match status" value="1"/>
</dbReference>
<dbReference type="GO" id="GO:0098552">
    <property type="term" value="C:side of membrane"/>
    <property type="evidence" value="ECO:0007669"/>
    <property type="project" value="UniProtKB-KW"/>
</dbReference>
<keyword evidence="5" id="KW-0325">Glycoprotein</keyword>
<gene>
    <name evidence="13" type="ORF">E0Z10_g7617</name>
</gene>
<evidence type="ECO:0000256" key="1">
    <source>
        <dbReference type="ARBA" id="ARBA00004589"/>
    </source>
</evidence>
<evidence type="ECO:0000256" key="2">
    <source>
        <dbReference type="ARBA" id="ARBA00004613"/>
    </source>
</evidence>
<accession>A0A4Z0YAB8</accession>
<comment type="similarity">
    <text evidence="3">Belongs to the RBT5 family.</text>
</comment>
<evidence type="ECO:0000256" key="3">
    <source>
        <dbReference type="ARBA" id="ARBA00010031"/>
    </source>
</evidence>
<dbReference type="InterPro" id="IPR008427">
    <property type="entry name" value="Extracellular_membr_CFEM_dom"/>
</dbReference>
<keyword evidence="7 9" id="KW-1015">Disulfide bond</keyword>
<name>A0A4Z0YAB8_9PEZI</name>
<feature type="region of interest" description="Disordered" evidence="10">
    <location>
        <begin position="100"/>
        <end position="167"/>
    </location>
</feature>
<keyword evidence="8" id="KW-0449">Lipoprotein</keyword>
<organism evidence="13 14">
    <name type="scientific">Xylaria hypoxylon</name>
    <dbReference type="NCBI Taxonomy" id="37992"/>
    <lineage>
        <taxon>Eukaryota</taxon>
        <taxon>Fungi</taxon>
        <taxon>Dikarya</taxon>
        <taxon>Ascomycota</taxon>
        <taxon>Pezizomycotina</taxon>
        <taxon>Sordariomycetes</taxon>
        <taxon>Xylariomycetidae</taxon>
        <taxon>Xylariales</taxon>
        <taxon>Xylariaceae</taxon>
        <taxon>Xylaria</taxon>
    </lineage>
</organism>
<comment type="caution">
    <text evidence="13">The sequence shown here is derived from an EMBL/GenBank/DDBJ whole genome shotgun (WGS) entry which is preliminary data.</text>
</comment>
<sequence>MKLFLVLGGVALVYAQADSTGYFPGEPSCAIPCLTSAIAAAGCQLSDIGCQCGPTQSVIANKVEGCIFTSCTDPAELGEAANAGLAICSSFLAGELSFTKPEEPAQTPTPVPGSSSNSGATNTSVILTNPPTPSATSTGSETSIGSGSVSVTSEGTHTDTLIGPSTPVLTGSLTGSLTSLPSSSPTTGAATRLGAGVLVGIMGAVVLF</sequence>